<dbReference type="RefSeq" id="WP_119640871.1">
    <property type="nucleotide sequence ID" value="NZ_QXFJ01000027.1"/>
</dbReference>
<reference evidence="2 4" key="2">
    <citation type="submission" date="2019-07" db="EMBL/GenBank/DDBJ databases">
        <title>Draft genome of two Muricauda strains isolated from deep sea.</title>
        <authorList>
            <person name="Sun C."/>
        </authorList>
    </citation>
    <scope>NUCLEOTIDE SEQUENCE [LARGE SCALE GENOMIC DNA]</scope>
    <source>
        <strain evidence="2 4">NH166</strain>
    </source>
</reference>
<dbReference type="AlphaFoldDB" id="A0A418N667"/>
<evidence type="ECO:0000313" key="3">
    <source>
        <dbReference type="Proteomes" id="UP000284189"/>
    </source>
</evidence>
<protein>
    <submittedName>
        <fullName evidence="1">DUF4920 domain-containing protein</fullName>
    </submittedName>
</protein>
<organism evidence="1 3">
    <name type="scientific">Flagellimonas aequoris</name>
    <dbReference type="NCBI Taxonomy" id="2306997"/>
    <lineage>
        <taxon>Bacteria</taxon>
        <taxon>Pseudomonadati</taxon>
        <taxon>Bacteroidota</taxon>
        <taxon>Flavobacteriia</taxon>
        <taxon>Flavobacteriales</taxon>
        <taxon>Flavobacteriaceae</taxon>
        <taxon>Flagellimonas</taxon>
    </lineage>
</organism>
<dbReference type="EMBL" id="VNWL01000026">
    <property type="protein sequence ID" value="TXK01517.1"/>
    <property type="molecule type" value="Genomic_DNA"/>
</dbReference>
<evidence type="ECO:0000313" key="2">
    <source>
        <dbReference type="EMBL" id="TXK01517.1"/>
    </source>
</evidence>
<dbReference type="OrthoDB" id="129527at2"/>
<dbReference type="PROSITE" id="PS51257">
    <property type="entry name" value="PROKAR_LIPOPROTEIN"/>
    <property type="match status" value="1"/>
</dbReference>
<proteinExistence type="predicted"/>
<dbReference type="Proteomes" id="UP000321528">
    <property type="component" value="Unassembled WGS sequence"/>
</dbReference>
<sequence length="156" mass="17139">MKVFNTISIVLLLILGVSSCKQKTIKGDYFGQEFEVSDKAVKTSGTYDGIGAKDSLQTQMIGEITEVCQAKGCWMKVKLDADNEVFVRFKDYGFFVPKDAAGKTVVMNGAAFFEEMSVEDQKHFAEDEGASEDEIALITAPKKTLRFEADGVLIAN</sequence>
<dbReference type="EMBL" id="QXFJ01000027">
    <property type="protein sequence ID" value="RIV69930.1"/>
    <property type="molecule type" value="Genomic_DNA"/>
</dbReference>
<gene>
    <name evidence="1" type="ORF">D2U88_12335</name>
    <name evidence="2" type="ORF">FQ019_12220</name>
</gene>
<name>A0A418N667_9FLAO</name>
<reference evidence="1 3" key="1">
    <citation type="submission" date="2018-08" db="EMBL/GenBank/DDBJ databases">
        <title>Proposal of Muricauda 72 sp.nov. and Muricauda NH166 sp.nov., isolated from seawater.</title>
        <authorList>
            <person name="Cheng H."/>
            <person name="Wu Y.-H."/>
            <person name="Guo L.-L."/>
            <person name="Xu X.-W."/>
        </authorList>
    </citation>
    <scope>NUCLEOTIDE SEQUENCE [LARGE SCALE GENOMIC DNA]</scope>
    <source>
        <strain evidence="1 3">NH166</strain>
    </source>
</reference>
<dbReference type="InterPro" id="IPR032577">
    <property type="entry name" value="DUF4920"/>
</dbReference>
<keyword evidence="4" id="KW-1185">Reference proteome</keyword>
<evidence type="ECO:0000313" key="4">
    <source>
        <dbReference type="Proteomes" id="UP000321528"/>
    </source>
</evidence>
<evidence type="ECO:0000313" key="1">
    <source>
        <dbReference type="EMBL" id="RIV69930.1"/>
    </source>
</evidence>
<comment type="caution">
    <text evidence="1">The sequence shown here is derived from an EMBL/GenBank/DDBJ whole genome shotgun (WGS) entry which is preliminary data.</text>
</comment>
<accession>A0A418N667</accession>
<dbReference type="Pfam" id="PF16267">
    <property type="entry name" value="DUF4920"/>
    <property type="match status" value="1"/>
</dbReference>
<dbReference type="Proteomes" id="UP000284189">
    <property type="component" value="Unassembled WGS sequence"/>
</dbReference>